<dbReference type="PANTHER" id="PTHR36836:SF1">
    <property type="entry name" value="COLANIC ACID BIOSYNTHESIS PROTEIN WCAK"/>
    <property type="match status" value="1"/>
</dbReference>
<sequence>MKVVLLNVKYSPNLGDGIIAECFEHALRAAVPRLDVSSCDLAGRTDFQSRNPGLRSLVLGVMGMLPSSLRSPALASLVRYQLKSHALDHYRWHLRDADIAVIGGGQLIADAGLNFPLKISSAVEIARQNGARVAIFGAGVGQHVSGKGKALFRAAFDPGLEAVGLRDELSLERWNAMFDTPRASLVHDPGMLASDLYPAEKRRADRVKPRVGLGITDPNILRLHADTGEGAHDTDWISRYADLACTLTGEGFAVSLFTNGATNDQSCAAKVYRRIQSRLADAGDVSLRARPERPDQLASMIAGFDAVIAHRLHANIVAFSYGVPHIGLHWDSKMTGFFDGKGRSRYLIGCDTLSQEEKIVPLLRSALSEGISPFQLAVAKRSTREAIVRFANALLGDEHVAQARAG</sequence>
<protein>
    <recommendedName>
        <fullName evidence="1">Polysaccharide pyruvyl transferase domain-containing protein</fullName>
    </recommendedName>
</protein>
<dbReference type="RefSeq" id="WP_158084566.1">
    <property type="nucleotide sequence ID" value="NZ_BMKF01000002.1"/>
</dbReference>
<feature type="domain" description="Polysaccharide pyruvyl transferase" evidence="1">
    <location>
        <begin position="13"/>
        <end position="332"/>
    </location>
</feature>
<evidence type="ECO:0000259" key="1">
    <source>
        <dbReference type="Pfam" id="PF04230"/>
    </source>
</evidence>
<dbReference type="Pfam" id="PF04230">
    <property type="entry name" value="PS_pyruv_trans"/>
    <property type="match status" value="1"/>
</dbReference>
<keyword evidence="3" id="KW-1185">Reference proteome</keyword>
<organism evidence="2 3">
    <name type="scientific">Henriciella pelagia</name>
    <dbReference type="NCBI Taxonomy" id="1977912"/>
    <lineage>
        <taxon>Bacteria</taxon>
        <taxon>Pseudomonadati</taxon>
        <taxon>Pseudomonadota</taxon>
        <taxon>Alphaproteobacteria</taxon>
        <taxon>Hyphomonadales</taxon>
        <taxon>Hyphomonadaceae</taxon>
        <taxon>Henriciella</taxon>
    </lineage>
</organism>
<comment type="caution">
    <text evidence="2">The sequence shown here is derived from an EMBL/GenBank/DDBJ whole genome shotgun (WGS) entry which is preliminary data.</text>
</comment>
<reference evidence="3" key="1">
    <citation type="journal article" date="2019" name="Int. J. Syst. Evol. Microbiol.">
        <title>The Global Catalogue of Microorganisms (GCM) 10K type strain sequencing project: providing services to taxonomists for standard genome sequencing and annotation.</title>
        <authorList>
            <consortium name="The Broad Institute Genomics Platform"/>
            <consortium name="The Broad Institute Genome Sequencing Center for Infectious Disease"/>
            <person name="Wu L."/>
            <person name="Ma J."/>
        </authorList>
    </citation>
    <scope>NUCLEOTIDE SEQUENCE [LARGE SCALE GENOMIC DNA]</scope>
    <source>
        <strain evidence="3">CGMCC 1.15928</strain>
    </source>
</reference>
<gene>
    <name evidence="2" type="ORF">GCM10011503_15720</name>
</gene>
<dbReference type="InterPro" id="IPR007345">
    <property type="entry name" value="Polysacch_pyruvyl_Trfase"/>
</dbReference>
<evidence type="ECO:0000313" key="3">
    <source>
        <dbReference type="Proteomes" id="UP000628854"/>
    </source>
</evidence>
<dbReference type="EMBL" id="BMKF01000002">
    <property type="protein sequence ID" value="GGB67897.1"/>
    <property type="molecule type" value="Genomic_DNA"/>
</dbReference>
<name>A0ABQ1JJH2_9PROT</name>
<evidence type="ECO:0000313" key="2">
    <source>
        <dbReference type="EMBL" id="GGB67897.1"/>
    </source>
</evidence>
<accession>A0ABQ1JJH2</accession>
<dbReference type="Proteomes" id="UP000628854">
    <property type="component" value="Unassembled WGS sequence"/>
</dbReference>
<dbReference type="PANTHER" id="PTHR36836">
    <property type="entry name" value="COLANIC ACID BIOSYNTHESIS PROTEIN WCAK"/>
    <property type="match status" value="1"/>
</dbReference>
<proteinExistence type="predicted"/>